<dbReference type="Pfam" id="PF03358">
    <property type="entry name" value="FMN_red"/>
    <property type="match status" value="1"/>
</dbReference>
<dbReference type="PANTHER" id="PTHR30543:SF21">
    <property type="entry name" value="NAD(P)H-DEPENDENT FMN REDUCTASE LOT6"/>
    <property type="match status" value="1"/>
</dbReference>
<dbReference type="GO" id="GO:0016491">
    <property type="term" value="F:oxidoreductase activity"/>
    <property type="evidence" value="ECO:0007669"/>
    <property type="project" value="InterPro"/>
</dbReference>
<dbReference type="InterPro" id="IPR005025">
    <property type="entry name" value="FMN_Rdtase-like_dom"/>
</dbReference>
<dbReference type="OrthoDB" id="9812295at2"/>
<evidence type="ECO:0000313" key="3">
    <source>
        <dbReference type="Proteomes" id="UP000199041"/>
    </source>
</evidence>
<dbReference type="RefSeq" id="WP_091392347.1">
    <property type="nucleotide sequence ID" value="NZ_FNQY01000001.1"/>
</dbReference>
<dbReference type="STRING" id="551991.SAMN05192529_101257"/>
<dbReference type="InterPro" id="IPR050712">
    <property type="entry name" value="NAD(P)H-dep_reductase"/>
</dbReference>
<feature type="domain" description="NADPH-dependent FMN reductase-like" evidence="1">
    <location>
        <begin position="1"/>
        <end position="135"/>
    </location>
</feature>
<protein>
    <submittedName>
        <fullName evidence="2">NAD(P)H-dependent FMN reductase</fullName>
    </submittedName>
</protein>
<dbReference type="GO" id="GO:0010181">
    <property type="term" value="F:FMN binding"/>
    <property type="evidence" value="ECO:0007669"/>
    <property type="project" value="TreeGrafter"/>
</dbReference>
<dbReference type="PANTHER" id="PTHR30543">
    <property type="entry name" value="CHROMATE REDUCTASE"/>
    <property type="match status" value="1"/>
</dbReference>
<keyword evidence="3" id="KW-1185">Reference proteome</keyword>
<organism evidence="2 3">
    <name type="scientific">Arachidicoccus rhizosphaerae</name>
    <dbReference type="NCBI Taxonomy" id="551991"/>
    <lineage>
        <taxon>Bacteria</taxon>
        <taxon>Pseudomonadati</taxon>
        <taxon>Bacteroidota</taxon>
        <taxon>Chitinophagia</taxon>
        <taxon>Chitinophagales</taxon>
        <taxon>Chitinophagaceae</taxon>
        <taxon>Arachidicoccus</taxon>
    </lineage>
</organism>
<dbReference type="InterPro" id="IPR029039">
    <property type="entry name" value="Flavoprotein-like_sf"/>
</dbReference>
<sequence length="181" mass="20103">MNIEIVSGSARQQSITLRAAKYLQAHLQQAAPRHQTGLIDLKEHPLPFIDKVFSTPQQAPEEIRPLAERMFAADAFILVTPEYNGTIAPSLTNWFNHFPKQLHKTFGLVAASNGALGGIRAARDLQHFALALFGVPSAQMLVIGEVDKKFDPSGELLAETFQSRIDTFVAEFLWLAEKIHE</sequence>
<evidence type="ECO:0000259" key="1">
    <source>
        <dbReference type="Pfam" id="PF03358"/>
    </source>
</evidence>
<accession>A0A1H3VMY7</accession>
<dbReference type="SUPFAM" id="SSF52218">
    <property type="entry name" value="Flavoproteins"/>
    <property type="match status" value="1"/>
</dbReference>
<proteinExistence type="predicted"/>
<dbReference type="EMBL" id="FNQY01000001">
    <property type="protein sequence ID" value="SDZ75614.1"/>
    <property type="molecule type" value="Genomic_DNA"/>
</dbReference>
<reference evidence="2 3" key="1">
    <citation type="submission" date="2016-10" db="EMBL/GenBank/DDBJ databases">
        <authorList>
            <person name="de Groot N.N."/>
        </authorList>
    </citation>
    <scope>NUCLEOTIDE SEQUENCE [LARGE SCALE GENOMIC DNA]</scope>
    <source>
        <strain evidence="2 3">Vu-144</strain>
    </source>
</reference>
<dbReference type="Gene3D" id="3.40.50.360">
    <property type="match status" value="1"/>
</dbReference>
<evidence type="ECO:0000313" key="2">
    <source>
        <dbReference type="EMBL" id="SDZ75614.1"/>
    </source>
</evidence>
<dbReference type="Proteomes" id="UP000199041">
    <property type="component" value="Unassembled WGS sequence"/>
</dbReference>
<gene>
    <name evidence="2" type="ORF">SAMN05192529_101257</name>
</gene>
<name>A0A1H3VMY7_9BACT</name>
<dbReference type="GO" id="GO:0005829">
    <property type="term" value="C:cytosol"/>
    <property type="evidence" value="ECO:0007669"/>
    <property type="project" value="TreeGrafter"/>
</dbReference>
<dbReference type="AlphaFoldDB" id="A0A1H3VMY7"/>